<name>A0A8J9SY96_PHATR</name>
<dbReference type="Proteomes" id="UP000836788">
    <property type="component" value="Chromosome 9"/>
</dbReference>
<accession>A0A8J9SY96</accession>
<protein>
    <submittedName>
        <fullName evidence="3">Uncharacterized protein</fullName>
    </submittedName>
</protein>
<gene>
    <name evidence="3" type="ORF">PTTT1_LOCUS54218</name>
</gene>
<feature type="compositionally biased region" description="Basic and acidic residues" evidence="1">
    <location>
        <begin position="76"/>
        <end position="86"/>
    </location>
</feature>
<reference evidence="3" key="1">
    <citation type="submission" date="2022-02" db="EMBL/GenBank/DDBJ databases">
        <authorList>
            <person name="Giguere J D."/>
        </authorList>
    </citation>
    <scope>NUCLEOTIDE SEQUENCE</scope>
    <source>
        <strain evidence="3">CCAP 1055/1</strain>
    </source>
</reference>
<dbReference type="AlphaFoldDB" id="A0A8J9SY96"/>
<dbReference type="EMBL" id="OU594950">
    <property type="protein sequence ID" value="CAG9294296.1"/>
    <property type="molecule type" value="Genomic_DNA"/>
</dbReference>
<organism evidence="3">
    <name type="scientific">Phaeodactylum tricornutum</name>
    <name type="common">Diatom</name>
    <dbReference type="NCBI Taxonomy" id="2850"/>
    <lineage>
        <taxon>Eukaryota</taxon>
        <taxon>Sar</taxon>
        <taxon>Stramenopiles</taxon>
        <taxon>Ochrophyta</taxon>
        <taxon>Bacillariophyta</taxon>
        <taxon>Bacillariophyceae</taxon>
        <taxon>Bacillariophycidae</taxon>
        <taxon>Naviculales</taxon>
        <taxon>Phaeodactylaceae</taxon>
        <taxon>Phaeodactylum</taxon>
    </lineage>
</organism>
<evidence type="ECO:0000256" key="2">
    <source>
        <dbReference type="SAM" id="SignalP"/>
    </source>
</evidence>
<proteinExistence type="predicted"/>
<evidence type="ECO:0000313" key="3">
    <source>
        <dbReference type="EMBL" id="CAG9294296.1"/>
    </source>
</evidence>
<feature type="chain" id="PRO_5035473003" evidence="2">
    <location>
        <begin position="21"/>
        <end position="361"/>
    </location>
</feature>
<feature type="region of interest" description="Disordered" evidence="1">
    <location>
        <begin position="76"/>
        <end position="114"/>
    </location>
</feature>
<evidence type="ECO:0000256" key="1">
    <source>
        <dbReference type="SAM" id="MobiDB-lite"/>
    </source>
</evidence>
<feature type="compositionally biased region" description="Basic residues" evidence="1">
    <location>
        <begin position="87"/>
        <end position="97"/>
    </location>
</feature>
<feature type="signal peptide" evidence="2">
    <location>
        <begin position="1"/>
        <end position="20"/>
    </location>
</feature>
<keyword evidence="2" id="KW-0732">Signal</keyword>
<feature type="compositionally biased region" description="Polar residues" evidence="1">
    <location>
        <begin position="103"/>
        <end position="114"/>
    </location>
</feature>
<sequence length="361" mass="40136">MRENLIQVLLLTILSSMVRCFAPASGPSPIVFVHRSRRNNRRALLALHQSNKTETFDQSTVTEVDAAVEKLDKVTEMQQPRDEPKRAIARSKKKYGRPKGIEENTQGNDSTSNWKQELHSTNQAIGNAILKTEGASSTRERQEAEKRYDLPWGNLQKWALRDHMAKYSVQVPVTRNGKETIRVFTLWRTFIDEVTELCGYPIPFLLERYAEMRASNDTTFDTSSDVLPYLDDFSFENNGGLSGRVSGIIGVADGTKIQTTPVGDLRSTIPKGFVRTDDGAVIYELGRPASDFTYDVNRDAKSKLSKAASSVMSRAPKDLVVSDVVPDAELVRLGALTATIIAGAAAFESLSHHLTVNVFWV</sequence>